<evidence type="ECO:0000256" key="1">
    <source>
        <dbReference type="ARBA" id="ARBA00022722"/>
    </source>
</evidence>
<reference evidence="11 12" key="1">
    <citation type="submission" date="2020-02" db="EMBL/GenBank/DDBJ databases">
        <title>complete genome sequence of Rhodobacteraceae bacterium.</title>
        <authorList>
            <person name="Park J."/>
            <person name="Kim Y.-S."/>
            <person name="Kim K.-H."/>
        </authorList>
    </citation>
    <scope>NUCLEOTIDE SEQUENCE [LARGE SCALE GENOMIC DNA]</scope>
    <source>
        <strain evidence="11 12">RR4-56</strain>
    </source>
</reference>
<dbReference type="EC" id="3.1.-.-" evidence="10"/>
<dbReference type="Proteomes" id="UP000503336">
    <property type="component" value="Chromosome"/>
</dbReference>
<dbReference type="NCBIfam" id="TIGR00287">
    <property type="entry name" value="cas1"/>
    <property type="match status" value="1"/>
</dbReference>
<dbReference type="GO" id="GO:0046872">
    <property type="term" value="F:metal ion binding"/>
    <property type="evidence" value="ECO:0007669"/>
    <property type="project" value="UniProtKB-UniRule"/>
</dbReference>
<dbReference type="GO" id="GO:0043571">
    <property type="term" value="P:maintenance of CRISPR repeat elements"/>
    <property type="evidence" value="ECO:0007669"/>
    <property type="project" value="UniProtKB-UniRule"/>
</dbReference>
<dbReference type="Gene3D" id="3.100.10.20">
    <property type="entry name" value="CRISPR-associated endonuclease Cas1, N-terminal domain"/>
    <property type="match status" value="1"/>
</dbReference>
<evidence type="ECO:0000256" key="2">
    <source>
        <dbReference type="ARBA" id="ARBA00022723"/>
    </source>
</evidence>
<evidence type="ECO:0000313" key="11">
    <source>
        <dbReference type="EMBL" id="QIE56658.1"/>
    </source>
</evidence>
<keyword evidence="6 10" id="KW-0051">Antiviral defense</keyword>
<comment type="subunit">
    <text evidence="9 10">Homodimer, forms a heterotetramer with a Cas2 homodimer.</text>
</comment>
<sequence>MKKLLNTLYVTTDGAWLRKEGANVVVEMDGAERGRAPVHLLGSIVTFGAIGLSPALIGFCAEEAVAISLMSRSGRFLARVEGPQGGNVLLRRAQHEATRDAPLAVARAVVAAKSANQRGVLRRHLRDHAGDDTVADTAVEDAERRLSDTARKALDAPDLDKLRGLEGEGANAYFGVFDHLIRAPEMAFVGRSRRPPKSRPNAVLSFLYSLLVQDCRAAAEGVGLDPQMGFLHRDRPGRPSLALDLMEEFRAPLADRLCLTLLNRRQLAVADFREDGAGGVFLTDDGRRTVLTTWQERKRVRVKHPFLHEDVEIGLLPHLQAQLLARHLRGDLDGYPAYVWR</sequence>
<keyword evidence="1 10" id="KW-0540">Nuclease</keyword>
<dbReference type="KEGG" id="hdh:G5B40_15195"/>
<accession>A0A7L5C0N7</accession>
<dbReference type="InterPro" id="IPR002729">
    <property type="entry name" value="CRISPR-assoc_Cas1"/>
</dbReference>
<comment type="similarity">
    <text evidence="10">Belongs to the CRISPR-associated endonuclease Cas1 family.</text>
</comment>
<comment type="function">
    <text evidence="10">CRISPR (clustered regularly interspaced short palindromic repeat), is an adaptive immune system that provides protection against mobile genetic elements (viruses, transposable elements and conjugative plasmids). CRISPR clusters contain spacers, sequences complementary to antecedent mobile elements, and target invading nucleic acids. CRISPR clusters are transcribed and processed into CRISPR RNA (crRNA). Acts as a dsDNA endonuclease. Involved in the integration of spacer DNA into the CRISPR cassette.</text>
</comment>
<dbReference type="HAMAP" id="MF_01470">
    <property type="entry name" value="Cas1"/>
    <property type="match status" value="1"/>
</dbReference>
<dbReference type="GO" id="GO:0004520">
    <property type="term" value="F:DNA endonuclease activity"/>
    <property type="evidence" value="ECO:0007669"/>
    <property type="project" value="InterPro"/>
</dbReference>
<evidence type="ECO:0000256" key="10">
    <source>
        <dbReference type="HAMAP-Rule" id="MF_01470"/>
    </source>
</evidence>
<proteinExistence type="inferred from homology"/>
<dbReference type="InterPro" id="IPR042211">
    <property type="entry name" value="CRISPR-assoc_Cas1_N"/>
</dbReference>
<keyword evidence="4 10" id="KW-0378">Hydrolase</keyword>
<dbReference type="PANTHER" id="PTHR34353">
    <property type="entry name" value="CRISPR-ASSOCIATED ENDONUCLEASE CAS1 1"/>
    <property type="match status" value="1"/>
</dbReference>
<dbReference type="AlphaFoldDB" id="A0A7L5C0N7"/>
<evidence type="ECO:0000256" key="9">
    <source>
        <dbReference type="ARBA" id="ARBA00038592"/>
    </source>
</evidence>
<dbReference type="PANTHER" id="PTHR34353:SF2">
    <property type="entry name" value="CRISPR-ASSOCIATED ENDONUCLEASE CAS1 1"/>
    <property type="match status" value="1"/>
</dbReference>
<keyword evidence="2 10" id="KW-0479">Metal-binding</keyword>
<evidence type="ECO:0000256" key="8">
    <source>
        <dbReference type="ARBA" id="ARBA00023211"/>
    </source>
</evidence>
<dbReference type="Pfam" id="PF01867">
    <property type="entry name" value="Cas_Cas1"/>
    <property type="match status" value="1"/>
</dbReference>
<organism evidence="11 12">
    <name type="scientific">Pikeienuella piscinae</name>
    <dbReference type="NCBI Taxonomy" id="2748098"/>
    <lineage>
        <taxon>Bacteria</taxon>
        <taxon>Pseudomonadati</taxon>
        <taxon>Pseudomonadota</taxon>
        <taxon>Alphaproteobacteria</taxon>
        <taxon>Rhodobacterales</taxon>
        <taxon>Paracoccaceae</taxon>
        <taxon>Pikeienuella</taxon>
    </lineage>
</organism>
<comment type="cofactor">
    <cofactor evidence="10">
        <name>Mg(2+)</name>
        <dbReference type="ChEBI" id="CHEBI:18420"/>
    </cofactor>
    <cofactor evidence="10">
        <name>Mn(2+)</name>
        <dbReference type="ChEBI" id="CHEBI:29035"/>
    </cofactor>
</comment>
<keyword evidence="8 10" id="KW-0464">Manganese</keyword>
<evidence type="ECO:0000256" key="4">
    <source>
        <dbReference type="ARBA" id="ARBA00022801"/>
    </source>
</evidence>
<dbReference type="GO" id="GO:0051607">
    <property type="term" value="P:defense response to virus"/>
    <property type="evidence" value="ECO:0007669"/>
    <property type="project" value="UniProtKB-UniRule"/>
</dbReference>
<dbReference type="NCBIfam" id="TIGR03640">
    <property type="entry name" value="cas1_DVULG"/>
    <property type="match status" value="1"/>
</dbReference>
<dbReference type="Gene3D" id="1.20.120.920">
    <property type="entry name" value="CRISPR-associated endonuclease Cas1, C-terminal domain"/>
    <property type="match status" value="1"/>
</dbReference>
<protein>
    <recommendedName>
        <fullName evidence="10">CRISPR-associated endonuclease Cas1</fullName>
        <ecNumber evidence="10">3.1.-.-</ecNumber>
    </recommendedName>
</protein>
<evidence type="ECO:0000256" key="3">
    <source>
        <dbReference type="ARBA" id="ARBA00022759"/>
    </source>
</evidence>
<dbReference type="GO" id="GO:0003677">
    <property type="term" value="F:DNA binding"/>
    <property type="evidence" value="ECO:0007669"/>
    <property type="project" value="UniProtKB-KW"/>
</dbReference>
<feature type="binding site" evidence="10">
    <location>
        <position position="247"/>
    </location>
    <ligand>
        <name>Mn(2+)</name>
        <dbReference type="ChEBI" id="CHEBI:29035"/>
    </ligand>
</feature>
<keyword evidence="7 10" id="KW-0238">DNA-binding</keyword>
<keyword evidence="3 10" id="KW-0255">Endonuclease</keyword>
<dbReference type="RefSeq" id="WP_165100209.1">
    <property type="nucleotide sequence ID" value="NZ_CP049056.1"/>
</dbReference>
<dbReference type="InterPro" id="IPR050646">
    <property type="entry name" value="Cas1"/>
</dbReference>
<feature type="binding site" evidence="10">
    <location>
        <position position="232"/>
    </location>
    <ligand>
        <name>Mn(2+)</name>
        <dbReference type="ChEBI" id="CHEBI:29035"/>
    </ligand>
</feature>
<evidence type="ECO:0000256" key="6">
    <source>
        <dbReference type="ARBA" id="ARBA00023118"/>
    </source>
</evidence>
<keyword evidence="12" id="KW-1185">Reference proteome</keyword>
<gene>
    <name evidence="11" type="primary">cas1c</name>
    <name evidence="10" type="synonym">cas1</name>
    <name evidence="11" type="ORF">G5B40_15195</name>
</gene>
<dbReference type="EMBL" id="CP049056">
    <property type="protein sequence ID" value="QIE56658.1"/>
    <property type="molecule type" value="Genomic_DNA"/>
</dbReference>
<feature type="binding site" evidence="10">
    <location>
        <position position="166"/>
    </location>
    <ligand>
        <name>Mn(2+)</name>
        <dbReference type="ChEBI" id="CHEBI:29035"/>
    </ligand>
</feature>
<evidence type="ECO:0000256" key="7">
    <source>
        <dbReference type="ARBA" id="ARBA00023125"/>
    </source>
</evidence>
<dbReference type="GO" id="GO:0016787">
    <property type="term" value="F:hydrolase activity"/>
    <property type="evidence" value="ECO:0007669"/>
    <property type="project" value="UniProtKB-KW"/>
</dbReference>
<name>A0A7L5C0N7_9RHOB</name>
<dbReference type="InterPro" id="IPR042206">
    <property type="entry name" value="CRISPR-assoc_Cas1_C"/>
</dbReference>
<dbReference type="InterPro" id="IPR019856">
    <property type="entry name" value="CRISPR-assoc_Cas1_DVULG"/>
</dbReference>
<keyword evidence="5 10" id="KW-0460">Magnesium</keyword>
<evidence type="ECO:0000313" key="12">
    <source>
        <dbReference type="Proteomes" id="UP000503336"/>
    </source>
</evidence>
<evidence type="ECO:0000256" key="5">
    <source>
        <dbReference type="ARBA" id="ARBA00022842"/>
    </source>
</evidence>